<dbReference type="Pfam" id="PF08478">
    <property type="entry name" value="POTRA_1"/>
    <property type="match status" value="1"/>
</dbReference>
<evidence type="ECO:0000313" key="10">
    <source>
        <dbReference type="EMBL" id="MXQ53445.1"/>
    </source>
</evidence>
<dbReference type="GO" id="GO:0005886">
    <property type="term" value="C:plasma membrane"/>
    <property type="evidence" value="ECO:0007669"/>
    <property type="project" value="TreeGrafter"/>
</dbReference>
<evidence type="ECO:0000256" key="3">
    <source>
        <dbReference type="ARBA" id="ARBA00022618"/>
    </source>
</evidence>
<evidence type="ECO:0000256" key="5">
    <source>
        <dbReference type="ARBA" id="ARBA00022989"/>
    </source>
</evidence>
<keyword evidence="11" id="KW-1185">Reference proteome</keyword>
<evidence type="ECO:0000256" key="7">
    <source>
        <dbReference type="ARBA" id="ARBA00023306"/>
    </source>
</evidence>
<dbReference type="GO" id="GO:0051301">
    <property type="term" value="P:cell division"/>
    <property type="evidence" value="ECO:0007669"/>
    <property type="project" value="UniProtKB-KW"/>
</dbReference>
<gene>
    <name evidence="10" type="ORF">GSM42_06820</name>
</gene>
<evidence type="ECO:0000256" key="6">
    <source>
        <dbReference type="ARBA" id="ARBA00023136"/>
    </source>
</evidence>
<dbReference type="PANTHER" id="PTHR37820">
    <property type="entry name" value="CELL DIVISION PROTEIN DIVIB"/>
    <property type="match status" value="1"/>
</dbReference>
<proteinExistence type="predicted"/>
<dbReference type="EMBL" id="WUUL01000003">
    <property type="protein sequence ID" value="MXQ53445.1"/>
    <property type="molecule type" value="Genomic_DNA"/>
</dbReference>
<dbReference type="PANTHER" id="PTHR37820:SF1">
    <property type="entry name" value="CELL DIVISION PROTEIN FTSQ"/>
    <property type="match status" value="1"/>
</dbReference>
<evidence type="ECO:0000256" key="1">
    <source>
        <dbReference type="ARBA" id="ARBA00004370"/>
    </source>
</evidence>
<keyword evidence="3" id="KW-0132">Cell division</keyword>
<dbReference type="InterPro" id="IPR050487">
    <property type="entry name" value="FtsQ_DivIB"/>
</dbReference>
<evidence type="ECO:0000259" key="9">
    <source>
        <dbReference type="PROSITE" id="PS51779"/>
    </source>
</evidence>
<keyword evidence="2" id="KW-1003">Cell membrane</keyword>
<evidence type="ECO:0000256" key="4">
    <source>
        <dbReference type="ARBA" id="ARBA00022692"/>
    </source>
</evidence>
<dbReference type="AlphaFoldDB" id="A0A6I4VTF1"/>
<dbReference type="InterPro" id="IPR034746">
    <property type="entry name" value="POTRA"/>
</dbReference>
<keyword evidence="4 8" id="KW-0812">Transmembrane</keyword>
<evidence type="ECO:0000256" key="2">
    <source>
        <dbReference type="ARBA" id="ARBA00022475"/>
    </source>
</evidence>
<accession>A0A6I4VTF1</accession>
<keyword evidence="5 8" id="KW-1133">Transmembrane helix</keyword>
<keyword evidence="7" id="KW-0131">Cell cycle</keyword>
<name>A0A6I4VTF1_9BACL</name>
<keyword evidence="6 8" id="KW-0472">Membrane</keyword>
<dbReference type="RefSeq" id="WP_160800791.1">
    <property type="nucleotide sequence ID" value="NZ_WUUL01000003.1"/>
</dbReference>
<evidence type="ECO:0000313" key="11">
    <source>
        <dbReference type="Proteomes" id="UP000430692"/>
    </source>
</evidence>
<dbReference type="Gene3D" id="3.40.50.10960">
    <property type="match status" value="1"/>
</dbReference>
<comment type="caution">
    <text evidence="10">The sequence shown here is derived from an EMBL/GenBank/DDBJ whole genome shotgun (WGS) entry which is preliminary data.</text>
</comment>
<evidence type="ECO:0000256" key="8">
    <source>
        <dbReference type="SAM" id="Phobius"/>
    </source>
</evidence>
<dbReference type="PROSITE" id="PS51779">
    <property type="entry name" value="POTRA"/>
    <property type="match status" value="1"/>
</dbReference>
<organism evidence="10 11">
    <name type="scientific">Shimazuella alba</name>
    <dbReference type="NCBI Taxonomy" id="2690964"/>
    <lineage>
        <taxon>Bacteria</taxon>
        <taxon>Bacillati</taxon>
        <taxon>Bacillota</taxon>
        <taxon>Bacilli</taxon>
        <taxon>Bacillales</taxon>
        <taxon>Thermoactinomycetaceae</taxon>
        <taxon>Shimazuella</taxon>
    </lineage>
</organism>
<reference evidence="10 11" key="1">
    <citation type="submission" date="2019-12" db="EMBL/GenBank/DDBJ databases">
        <title>Whole-genome analyses of novel actinobacteria.</title>
        <authorList>
            <person name="Sahin N."/>
            <person name="Saygin H."/>
        </authorList>
    </citation>
    <scope>NUCLEOTIDE SEQUENCE [LARGE SCALE GENOMIC DNA]</scope>
    <source>
        <strain evidence="10 11">KC615</strain>
    </source>
</reference>
<sequence length="243" mass="27815">MDKGEGGEVERVPPFRSRVEHKAPSLWAVLFIFLFFAGILFVLFLRSPLSHLSSISVTGHKLLTKQEIVKQSGVRLGMSFFGVKTEDVERNLRRLDAIKQVKLDKHFPSKLAIQIVEYPVVAYIQDEQTHIPLLANGAFLLTHPATSMLRTMPIFEGWDKEKASFSELTSQFANLPASIRSQILTICPKEDKPDQAVLWTRREHKIEVRIDQLAERMKLYPKFLKQSPGTVHLLDSIWFTPDH</sequence>
<protein>
    <submittedName>
        <fullName evidence="10">FtsQ-type POTRA domain-containing protein</fullName>
    </submittedName>
</protein>
<dbReference type="InterPro" id="IPR013685">
    <property type="entry name" value="POTRA_FtsQ_type"/>
</dbReference>
<feature type="transmembrane region" description="Helical" evidence="8">
    <location>
        <begin position="25"/>
        <end position="45"/>
    </location>
</feature>
<feature type="domain" description="POTRA" evidence="9">
    <location>
        <begin position="50"/>
        <end position="118"/>
    </location>
</feature>
<comment type="subcellular location">
    <subcellularLocation>
        <location evidence="1">Membrane</location>
    </subcellularLocation>
</comment>
<dbReference type="Gene3D" id="3.10.20.310">
    <property type="entry name" value="membrane protein fhac"/>
    <property type="match status" value="1"/>
</dbReference>
<dbReference type="Proteomes" id="UP000430692">
    <property type="component" value="Unassembled WGS sequence"/>
</dbReference>